<gene>
    <name evidence="1" type="ORF">A3D35_01655</name>
</gene>
<dbReference type="AlphaFoldDB" id="A0A1G2HXS1"/>
<accession>A0A1G2HXS1</accession>
<evidence type="ECO:0000313" key="2">
    <source>
        <dbReference type="Proteomes" id="UP000176421"/>
    </source>
</evidence>
<dbReference type="Proteomes" id="UP000176421">
    <property type="component" value="Unassembled WGS sequence"/>
</dbReference>
<organism evidence="1 2">
    <name type="scientific">Candidatus Staskawiczbacteria bacterium RIFCSPHIGHO2_02_FULL_34_9</name>
    <dbReference type="NCBI Taxonomy" id="1802206"/>
    <lineage>
        <taxon>Bacteria</taxon>
        <taxon>Candidatus Staskawicziibacteriota</taxon>
    </lineage>
</organism>
<proteinExistence type="predicted"/>
<reference evidence="1 2" key="1">
    <citation type="journal article" date="2016" name="Nat. Commun.">
        <title>Thousands of microbial genomes shed light on interconnected biogeochemical processes in an aquifer system.</title>
        <authorList>
            <person name="Anantharaman K."/>
            <person name="Brown C.T."/>
            <person name="Hug L.A."/>
            <person name="Sharon I."/>
            <person name="Castelle C.J."/>
            <person name="Probst A.J."/>
            <person name="Thomas B.C."/>
            <person name="Singh A."/>
            <person name="Wilkins M.J."/>
            <person name="Karaoz U."/>
            <person name="Brodie E.L."/>
            <person name="Williams K.H."/>
            <person name="Hubbard S.S."/>
            <person name="Banfield J.F."/>
        </authorList>
    </citation>
    <scope>NUCLEOTIDE SEQUENCE [LARGE SCALE GENOMIC DNA]</scope>
</reference>
<name>A0A1G2HXS1_9BACT</name>
<evidence type="ECO:0000313" key="1">
    <source>
        <dbReference type="EMBL" id="OGZ67344.1"/>
    </source>
</evidence>
<sequence>MMASLSLGIFIGMSIHRFFFGIRGKPIIYWQLTDGKYKVEFIEKVSKWNIKNKKSYRLVVRAADDSTIETHGLKSIFVKMPDYMIPDNMEAGSEILINGPRINLTNTTERKA</sequence>
<protein>
    <submittedName>
        <fullName evidence="1">Uncharacterized protein</fullName>
    </submittedName>
</protein>
<comment type="caution">
    <text evidence="1">The sequence shown here is derived from an EMBL/GenBank/DDBJ whole genome shotgun (WGS) entry which is preliminary data.</text>
</comment>
<dbReference type="EMBL" id="MHOS01000039">
    <property type="protein sequence ID" value="OGZ67344.1"/>
    <property type="molecule type" value="Genomic_DNA"/>
</dbReference>